<sequence length="203" mass="21290">MKSTLSVSLLVGMACAQSAAVTPARTQTVVDLFLGAKRPGNYSFDGRVITADSTATTYEIVCKSGALNLPGFPTTTCDLRDPPWTVTNGPSLMIGVLSTAIANVTALLQETCTVEDRTAAYCNYTFAESIGGTSTSTSYTTVITGDNYYEYPVAITAGTENLPLATTTSESASPTPTSGSFRSTLDMMMLLVLAGIIGIWIGY</sequence>
<dbReference type="Proteomes" id="UP000030651">
    <property type="component" value="Unassembled WGS sequence"/>
</dbReference>
<feature type="signal peptide" evidence="2">
    <location>
        <begin position="1"/>
        <end position="20"/>
    </location>
</feature>
<dbReference type="OMA" id="AYCNYTF"/>
<dbReference type="OrthoDB" id="4991875at2759"/>
<dbReference type="GeneID" id="19276991"/>
<reference evidence="4" key="1">
    <citation type="journal article" date="2015" name="BMC Genomics">
        <title>Genomic and transcriptomic analysis of the endophytic fungus Pestalotiopsis fici reveals its lifestyle and high potential for synthesis of natural products.</title>
        <authorList>
            <person name="Wang X."/>
            <person name="Zhang X."/>
            <person name="Liu L."/>
            <person name="Xiang M."/>
            <person name="Wang W."/>
            <person name="Sun X."/>
            <person name="Che Y."/>
            <person name="Guo L."/>
            <person name="Liu G."/>
            <person name="Guo L."/>
            <person name="Wang C."/>
            <person name="Yin W.B."/>
            <person name="Stadler M."/>
            <person name="Zhang X."/>
            <person name="Liu X."/>
        </authorList>
    </citation>
    <scope>NUCLEOTIDE SEQUENCE [LARGE SCALE GENOMIC DNA]</scope>
    <source>
        <strain evidence="4">W106-1 / CGMCC3.15140</strain>
    </source>
</reference>
<dbReference type="AlphaFoldDB" id="W3WUP9"/>
<keyword evidence="1" id="KW-0812">Transmembrane</keyword>
<accession>W3WUP9</accession>
<protein>
    <recommendedName>
        <fullName evidence="5">Ig-like domain-containing protein</fullName>
    </recommendedName>
</protein>
<dbReference type="PANTHER" id="PTHR40640:SF1">
    <property type="entry name" value="ANCHORED GLYCOPROTEIN, PUTATIVE (AFU_ORTHOLOGUE AFUA_8G04860)-RELATED"/>
    <property type="match status" value="1"/>
</dbReference>
<gene>
    <name evidence="3" type="ORF">PFICI_11978</name>
</gene>
<dbReference type="InParanoid" id="W3WUP9"/>
<evidence type="ECO:0000313" key="3">
    <source>
        <dbReference type="EMBL" id="ETS76591.1"/>
    </source>
</evidence>
<evidence type="ECO:0000256" key="1">
    <source>
        <dbReference type="SAM" id="Phobius"/>
    </source>
</evidence>
<dbReference type="KEGG" id="pfy:PFICI_11978"/>
<keyword evidence="4" id="KW-1185">Reference proteome</keyword>
<feature type="transmembrane region" description="Helical" evidence="1">
    <location>
        <begin position="184"/>
        <end position="202"/>
    </location>
</feature>
<keyword evidence="1" id="KW-1133">Transmembrane helix</keyword>
<name>W3WUP9_PESFW</name>
<dbReference type="HOGENOM" id="CLU_116843_0_0_1"/>
<evidence type="ECO:0000313" key="4">
    <source>
        <dbReference type="Proteomes" id="UP000030651"/>
    </source>
</evidence>
<feature type="chain" id="PRO_5004833908" description="Ig-like domain-containing protein" evidence="2">
    <location>
        <begin position="21"/>
        <end position="203"/>
    </location>
</feature>
<dbReference type="eggNOG" id="ENOG502TAYX">
    <property type="taxonomic scope" value="Eukaryota"/>
</dbReference>
<evidence type="ECO:0008006" key="5">
    <source>
        <dbReference type="Google" id="ProtNLM"/>
    </source>
</evidence>
<organism evidence="3 4">
    <name type="scientific">Pestalotiopsis fici (strain W106-1 / CGMCC3.15140)</name>
    <dbReference type="NCBI Taxonomy" id="1229662"/>
    <lineage>
        <taxon>Eukaryota</taxon>
        <taxon>Fungi</taxon>
        <taxon>Dikarya</taxon>
        <taxon>Ascomycota</taxon>
        <taxon>Pezizomycotina</taxon>
        <taxon>Sordariomycetes</taxon>
        <taxon>Xylariomycetidae</taxon>
        <taxon>Amphisphaeriales</taxon>
        <taxon>Sporocadaceae</taxon>
        <taxon>Pestalotiopsis</taxon>
    </lineage>
</organism>
<evidence type="ECO:0000256" key="2">
    <source>
        <dbReference type="SAM" id="SignalP"/>
    </source>
</evidence>
<dbReference type="PANTHER" id="PTHR40640">
    <property type="entry name" value="ANCHORED GLYCOPROTEIN, PUTATIVE (AFU_ORTHOLOGUE AFUA_8G04860)-RELATED"/>
    <property type="match status" value="1"/>
</dbReference>
<proteinExistence type="predicted"/>
<dbReference type="PROSITE" id="PS51257">
    <property type="entry name" value="PROKAR_LIPOPROTEIN"/>
    <property type="match status" value="1"/>
</dbReference>
<keyword evidence="2" id="KW-0732">Signal</keyword>
<dbReference type="RefSeq" id="XP_007838750.1">
    <property type="nucleotide sequence ID" value="XM_007840559.1"/>
</dbReference>
<dbReference type="EMBL" id="KI912117">
    <property type="protein sequence ID" value="ETS76591.1"/>
    <property type="molecule type" value="Genomic_DNA"/>
</dbReference>
<keyword evidence="1" id="KW-0472">Membrane</keyword>